<sequence>MPRLDVVLLCFIIQGFIGQQSTAHYSQVVYPLQWSYGENPIGKGVHLNAHVFYDSGSYQSMAPQANVTEYFKKIFNQTQQHFKNHSILVKIVVHNITLNNSAEVPGGTPNVLNGSATIKNLQQYAKNLGLSNDSVVYLYTNKTPVDRSFYSVFPSYWSTVTTFGSFCTKNNSAAIVVQQPGKDSYWHTVQATAELFGVKNFINFTLTDIETMKKTFQNCHVEKQDINGQRSNDDD</sequence>
<reference evidence="2" key="2">
    <citation type="journal article" date="2015" name="J. Proteomics">
        <title>Sexual differences in the sialomes of the zebra tick, Rhipicephalus pulchellus.</title>
        <authorList>
            <person name="Tan A.W."/>
            <person name="Francischetti I.M."/>
            <person name="Slovak M."/>
            <person name="Kini R.M."/>
            <person name="Ribeiro J.M."/>
        </authorList>
    </citation>
    <scope>NUCLEOTIDE SEQUENCE</scope>
    <source>
        <tissue evidence="2">Salivary gland</tissue>
    </source>
</reference>
<proteinExistence type="evidence at transcript level"/>
<dbReference type="InterPro" id="IPR024079">
    <property type="entry name" value="MetalloPept_cat_dom_sf"/>
</dbReference>
<evidence type="ECO:0000313" key="2">
    <source>
        <dbReference type="EMBL" id="JAA60588.1"/>
    </source>
</evidence>
<dbReference type="EMBL" id="GACK01004446">
    <property type="protein sequence ID" value="JAA60588.1"/>
    <property type="molecule type" value="mRNA"/>
</dbReference>
<dbReference type="Gene3D" id="3.40.390.10">
    <property type="entry name" value="Collagenase (Catalytic Domain)"/>
    <property type="match status" value="1"/>
</dbReference>
<dbReference type="GO" id="GO:0008237">
    <property type="term" value="F:metallopeptidase activity"/>
    <property type="evidence" value="ECO:0007669"/>
    <property type="project" value="InterPro"/>
</dbReference>
<organism evidence="2">
    <name type="scientific">Rhipicephalus pulchellus</name>
    <name type="common">Yellow backed tick</name>
    <name type="synonym">Dermacentor pulchellus</name>
    <dbReference type="NCBI Taxonomy" id="72859"/>
    <lineage>
        <taxon>Eukaryota</taxon>
        <taxon>Metazoa</taxon>
        <taxon>Ecdysozoa</taxon>
        <taxon>Arthropoda</taxon>
        <taxon>Chelicerata</taxon>
        <taxon>Arachnida</taxon>
        <taxon>Acari</taxon>
        <taxon>Parasitiformes</taxon>
        <taxon>Ixodida</taxon>
        <taxon>Ixodoidea</taxon>
        <taxon>Ixodidae</taxon>
        <taxon>Rhipicephalinae</taxon>
        <taxon>Rhipicephalus</taxon>
        <taxon>Rhipicephalus</taxon>
    </lineage>
</organism>
<feature type="signal peptide" evidence="1">
    <location>
        <begin position="1"/>
        <end position="18"/>
    </location>
</feature>
<evidence type="ECO:0000256" key="1">
    <source>
        <dbReference type="SAM" id="SignalP"/>
    </source>
</evidence>
<name>L7MBN2_RHIPC</name>
<feature type="chain" id="PRO_5003981534" evidence="1">
    <location>
        <begin position="19"/>
        <end position="235"/>
    </location>
</feature>
<reference evidence="2" key="1">
    <citation type="submission" date="2012-11" db="EMBL/GenBank/DDBJ databases">
        <authorList>
            <person name="Lucero-Rivera Y.E."/>
            <person name="Tovar-Ramirez D."/>
        </authorList>
    </citation>
    <scope>NUCLEOTIDE SEQUENCE</scope>
    <source>
        <tissue evidence="2">Salivary gland</tissue>
    </source>
</reference>
<accession>L7MBN2</accession>
<protein>
    <submittedName>
        <fullName evidence="2">Putative 28 kDa metastriate family member</fullName>
    </submittedName>
</protein>
<dbReference type="SUPFAM" id="SSF55486">
    <property type="entry name" value="Metalloproteases ('zincins'), catalytic domain"/>
    <property type="match status" value="1"/>
</dbReference>
<dbReference type="AlphaFoldDB" id="L7MBN2"/>
<keyword evidence="1" id="KW-0732">Signal</keyword>